<evidence type="ECO:0000256" key="1">
    <source>
        <dbReference type="ARBA" id="ARBA00004370"/>
    </source>
</evidence>
<gene>
    <name evidence="8" type="ORF">EAY64_12050</name>
</gene>
<accession>A0A454JHD7</accession>
<dbReference type="GO" id="GO:0004888">
    <property type="term" value="F:transmembrane signaling receptor activity"/>
    <property type="evidence" value="ECO:0007669"/>
    <property type="project" value="InterPro"/>
</dbReference>
<keyword evidence="5" id="KW-0812">Transmembrane</keyword>
<proteinExistence type="inferred from homology"/>
<dbReference type="SMART" id="SM00304">
    <property type="entry name" value="HAMP"/>
    <property type="match status" value="1"/>
</dbReference>
<feature type="transmembrane region" description="Helical" evidence="5">
    <location>
        <begin position="24"/>
        <end position="46"/>
    </location>
</feature>
<dbReference type="PROSITE" id="PS50885">
    <property type="entry name" value="HAMP"/>
    <property type="match status" value="1"/>
</dbReference>
<comment type="caution">
    <text evidence="8">The sequence shown here is derived from an EMBL/GenBank/DDBJ whole genome shotgun (WGS) entry which is preliminary data.</text>
</comment>
<dbReference type="SMART" id="SM00283">
    <property type="entry name" value="MA"/>
    <property type="match status" value="1"/>
</dbReference>
<dbReference type="AlphaFoldDB" id="A0A454JHD7"/>
<sequence>MQTPIRHPSVWLRGSGNPMKNLSIAARITMGFSLLLVALAIIGSITMQGLGRIDQRVDDVSSHELVFFRDVSQLRVHMGNLRRFEKDYFLNVASVEKRSEYLGKWKETYGKAQDTVKVLLQELNAGNNSLSASLTGPVTRQGELLQAYADGFTAVSTQVEAGSIATPADGNAAIGKYKENVHQMEDMLQTISKSAVEAVDALGSQINTTSSSVRTAVLALLAIALLLGLALSWLIIRSIRHPLNSMRDSSQHLAQSRDLTHQFPDLGRNELGSMGRSVADLVGTVRTLIQESHGYSSQLVGVADQLGNVSDYVAKASHQQSEAASACAASIEQMTVSIHMVSDNTQGVEEQARHATSEATQSSQLAIQAAAEIRQIASSITETSRVIDQLNQRSGEIGDIVKVIRDIADQTNLLALNAAIEAARAGEMGRGFAVVADEVRKLAERTSVATAEISSRISGVQTDTQQAFHSMQQANTRIEAGVSSTQQVATSLQLIRDLSQRSVDKIGDVAGAIKEQSQASQDVARNVEQIAQMNDSTNRSVQESHQLAQQLKDLSAALNDSLNRFRV</sequence>
<feature type="domain" description="Methyl-accepting transducer" evidence="6">
    <location>
        <begin position="295"/>
        <end position="531"/>
    </location>
</feature>
<keyword evidence="9" id="KW-1185">Reference proteome</keyword>
<feature type="transmembrane region" description="Helical" evidence="5">
    <location>
        <begin position="216"/>
        <end position="236"/>
    </location>
</feature>
<dbReference type="InterPro" id="IPR004090">
    <property type="entry name" value="Chemotax_Me-accpt_rcpt"/>
</dbReference>
<dbReference type="GO" id="GO:0007165">
    <property type="term" value="P:signal transduction"/>
    <property type="evidence" value="ECO:0007669"/>
    <property type="project" value="UniProtKB-KW"/>
</dbReference>
<keyword evidence="5" id="KW-0472">Membrane</keyword>
<dbReference type="Pfam" id="PF00015">
    <property type="entry name" value="MCPsignal"/>
    <property type="match status" value="1"/>
</dbReference>
<evidence type="ECO:0000313" key="9">
    <source>
        <dbReference type="Proteomes" id="UP000274139"/>
    </source>
</evidence>
<dbReference type="GO" id="GO:0006935">
    <property type="term" value="P:chemotaxis"/>
    <property type="evidence" value="ECO:0007669"/>
    <property type="project" value="InterPro"/>
</dbReference>
<evidence type="ECO:0000256" key="2">
    <source>
        <dbReference type="ARBA" id="ARBA00023224"/>
    </source>
</evidence>
<evidence type="ECO:0000259" key="7">
    <source>
        <dbReference type="PROSITE" id="PS50885"/>
    </source>
</evidence>
<dbReference type="PANTHER" id="PTHR32089:SF112">
    <property type="entry name" value="LYSOZYME-LIKE PROTEIN-RELATED"/>
    <property type="match status" value="1"/>
</dbReference>
<evidence type="ECO:0000313" key="8">
    <source>
        <dbReference type="EMBL" id="RMC96497.1"/>
    </source>
</evidence>
<dbReference type="InterPro" id="IPR004089">
    <property type="entry name" value="MCPsignal_dom"/>
</dbReference>
<dbReference type="FunFam" id="1.10.287.950:FF:000001">
    <property type="entry name" value="Methyl-accepting chemotaxis sensory transducer"/>
    <property type="match status" value="1"/>
</dbReference>
<comment type="similarity">
    <text evidence="3">Belongs to the methyl-accepting chemotaxis (MCP) protein family.</text>
</comment>
<keyword evidence="2 4" id="KW-0807">Transducer</keyword>
<feature type="domain" description="HAMP" evidence="7">
    <location>
        <begin position="237"/>
        <end position="290"/>
    </location>
</feature>
<evidence type="ECO:0000259" key="6">
    <source>
        <dbReference type="PROSITE" id="PS50111"/>
    </source>
</evidence>
<reference evidence="8 9" key="1">
    <citation type="submission" date="2018-10" db="EMBL/GenBank/DDBJ databases">
        <title>Draft genome sequence of Aquitalea MWU14-2217 isolated from a wild cranberry bog in Provincetown, Massachusetts.</title>
        <authorList>
            <person name="Ebadzadsahrai G."/>
            <person name="Soby S."/>
        </authorList>
    </citation>
    <scope>NUCLEOTIDE SEQUENCE [LARGE SCALE GENOMIC DNA]</scope>
    <source>
        <strain evidence="8 9">MWU14-2217</strain>
    </source>
</reference>
<evidence type="ECO:0000256" key="4">
    <source>
        <dbReference type="PROSITE-ProRule" id="PRU00284"/>
    </source>
</evidence>
<evidence type="ECO:0000256" key="5">
    <source>
        <dbReference type="SAM" id="Phobius"/>
    </source>
</evidence>
<dbReference type="PRINTS" id="PR00260">
    <property type="entry name" value="CHEMTRNSDUCR"/>
</dbReference>
<dbReference type="SUPFAM" id="SSF58104">
    <property type="entry name" value="Methyl-accepting chemotaxis protein (MCP) signaling domain"/>
    <property type="match status" value="1"/>
</dbReference>
<dbReference type="PANTHER" id="PTHR32089">
    <property type="entry name" value="METHYL-ACCEPTING CHEMOTAXIS PROTEIN MCPB"/>
    <property type="match status" value="1"/>
</dbReference>
<name>A0A454JHD7_9NEIS</name>
<comment type="subcellular location">
    <subcellularLocation>
        <location evidence="1">Membrane</location>
    </subcellularLocation>
</comment>
<keyword evidence="5" id="KW-1133">Transmembrane helix</keyword>
<dbReference type="GO" id="GO:0016020">
    <property type="term" value="C:membrane"/>
    <property type="evidence" value="ECO:0007669"/>
    <property type="project" value="UniProtKB-SubCell"/>
</dbReference>
<dbReference type="InterPro" id="IPR003660">
    <property type="entry name" value="HAMP_dom"/>
</dbReference>
<dbReference type="EMBL" id="RFAR01000049">
    <property type="protein sequence ID" value="RMC96497.1"/>
    <property type="molecule type" value="Genomic_DNA"/>
</dbReference>
<evidence type="ECO:0000256" key="3">
    <source>
        <dbReference type="ARBA" id="ARBA00029447"/>
    </source>
</evidence>
<organism evidence="8 9">
    <name type="scientific">Aquitalea palustris</name>
    <dbReference type="NCBI Taxonomy" id="2480983"/>
    <lineage>
        <taxon>Bacteria</taxon>
        <taxon>Pseudomonadati</taxon>
        <taxon>Pseudomonadota</taxon>
        <taxon>Betaproteobacteria</taxon>
        <taxon>Neisseriales</taxon>
        <taxon>Chromobacteriaceae</taxon>
        <taxon>Aquitalea</taxon>
    </lineage>
</organism>
<dbReference type="Pfam" id="PF00672">
    <property type="entry name" value="HAMP"/>
    <property type="match status" value="1"/>
</dbReference>
<protein>
    <submittedName>
        <fullName evidence="8">Methyl-accepting chemotaxis protein</fullName>
    </submittedName>
</protein>
<dbReference type="CDD" id="cd11386">
    <property type="entry name" value="MCP_signal"/>
    <property type="match status" value="1"/>
</dbReference>
<dbReference type="Gene3D" id="1.10.287.950">
    <property type="entry name" value="Methyl-accepting chemotaxis protein"/>
    <property type="match status" value="1"/>
</dbReference>
<dbReference type="PROSITE" id="PS50111">
    <property type="entry name" value="CHEMOTAXIS_TRANSDUC_2"/>
    <property type="match status" value="1"/>
</dbReference>
<dbReference type="Proteomes" id="UP000274139">
    <property type="component" value="Unassembled WGS sequence"/>
</dbReference>